<gene>
    <name evidence="2" type="ORF">OBRU01_09808</name>
</gene>
<protein>
    <submittedName>
        <fullName evidence="2">Reverse transcriptase</fullName>
    </submittedName>
</protein>
<feature type="compositionally biased region" description="Polar residues" evidence="1">
    <location>
        <begin position="1"/>
        <end position="12"/>
    </location>
</feature>
<dbReference type="GO" id="GO:0003964">
    <property type="term" value="F:RNA-directed DNA polymerase activity"/>
    <property type="evidence" value="ECO:0007669"/>
    <property type="project" value="UniProtKB-KW"/>
</dbReference>
<keyword evidence="2" id="KW-0695">RNA-directed DNA polymerase</keyword>
<organism evidence="2 3">
    <name type="scientific">Operophtera brumata</name>
    <name type="common">Winter moth</name>
    <name type="synonym">Phalaena brumata</name>
    <dbReference type="NCBI Taxonomy" id="104452"/>
    <lineage>
        <taxon>Eukaryota</taxon>
        <taxon>Metazoa</taxon>
        <taxon>Ecdysozoa</taxon>
        <taxon>Arthropoda</taxon>
        <taxon>Hexapoda</taxon>
        <taxon>Insecta</taxon>
        <taxon>Pterygota</taxon>
        <taxon>Neoptera</taxon>
        <taxon>Endopterygota</taxon>
        <taxon>Lepidoptera</taxon>
        <taxon>Glossata</taxon>
        <taxon>Ditrysia</taxon>
        <taxon>Geometroidea</taxon>
        <taxon>Geometridae</taxon>
        <taxon>Larentiinae</taxon>
        <taxon>Operophtera</taxon>
    </lineage>
</organism>
<name>A0A0L7LFB1_OPEBR</name>
<keyword evidence="2" id="KW-0808">Transferase</keyword>
<evidence type="ECO:0000313" key="3">
    <source>
        <dbReference type="Proteomes" id="UP000037510"/>
    </source>
</evidence>
<evidence type="ECO:0000256" key="1">
    <source>
        <dbReference type="SAM" id="MobiDB-lite"/>
    </source>
</evidence>
<comment type="caution">
    <text evidence="2">The sequence shown here is derived from an EMBL/GenBank/DDBJ whole genome shotgun (WGS) entry which is preliminary data.</text>
</comment>
<dbReference type="AlphaFoldDB" id="A0A0L7LFB1"/>
<accession>A0A0L7LFB1</accession>
<sequence>MNEELLNNSVQETAEIIMETDEETPKQANDQSELPLELPVSESSRQNKRAKVDDQEDSWMQVKSRRERIREIRGVIEISISSNGPFPKQFALAKLFKSQNITDITRVKYINPYKLIVEINGEESAERLIQCDHLLELGWRFQRPFEVGLSYGVIKNIELDLSEKDLLESLVQVRW</sequence>
<reference evidence="2 3" key="1">
    <citation type="journal article" date="2015" name="Genome Biol. Evol.">
        <title>The genome of winter moth (Operophtera brumata) provides a genomic perspective on sexual dimorphism and phenology.</title>
        <authorList>
            <person name="Derks M.F."/>
            <person name="Smit S."/>
            <person name="Salis L."/>
            <person name="Schijlen E."/>
            <person name="Bossers A."/>
            <person name="Mateman C."/>
            <person name="Pijl A.S."/>
            <person name="de Ridder D."/>
            <person name="Groenen M.A."/>
            <person name="Visser M.E."/>
            <person name="Megens H.J."/>
        </authorList>
    </citation>
    <scope>NUCLEOTIDE SEQUENCE [LARGE SCALE GENOMIC DNA]</scope>
    <source>
        <strain evidence="2">WM2013NL</strain>
        <tissue evidence="2">Head and thorax</tissue>
    </source>
</reference>
<dbReference type="Proteomes" id="UP000037510">
    <property type="component" value="Unassembled WGS sequence"/>
</dbReference>
<keyword evidence="2" id="KW-0548">Nucleotidyltransferase</keyword>
<keyword evidence="3" id="KW-1185">Reference proteome</keyword>
<proteinExistence type="predicted"/>
<evidence type="ECO:0000313" key="2">
    <source>
        <dbReference type="EMBL" id="KOB74095.1"/>
    </source>
</evidence>
<feature type="region of interest" description="Disordered" evidence="1">
    <location>
        <begin position="1"/>
        <end position="56"/>
    </location>
</feature>
<dbReference type="EMBL" id="JTDY01001355">
    <property type="protein sequence ID" value="KOB74095.1"/>
    <property type="molecule type" value="Genomic_DNA"/>
</dbReference>